<protein>
    <submittedName>
        <fullName evidence="2">Uncharacterized protein</fullName>
    </submittedName>
</protein>
<gene>
    <name evidence="2" type="ORF">LNN31_06715</name>
</gene>
<proteinExistence type="predicted"/>
<reference evidence="2" key="1">
    <citation type="submission" date="2021-11" db="EMBL/GenBank/DDBJ databases">
        <title>Isoprene-degrading acetogen.</title>
        <authorList>
            <person name="Yang Y."/>
            <person name="Jin H."/>
            <person name="Yan J."/>
        </authorList>
    </citation>
    <scope>NUCLEOTIDE SEQUENCE</scope>
    <source>
        <strain evidence="2">Berkeley</strain>
    </source>
</reference>
<evidence type="ECO:0000256" key="1">
    <source>
        <dbReference type="SAM" id="MobiDB-lite"/>
    </source>
</evidence>
<dbReference type="RefSeq" id="WP_228880652.1">
    <property type="nucleotide sequence ID" value="NZ_CABIIK010000024.1"/>
</dbReference>
<evidence type="ECO:0000313" key="2">
    <source>
        <dbReference type="EMBL" id="UYO64100.1"/>
    </source>
</evidence>
<accession>A0ABY6HHT9</accession>
<sequence length="116" mass="12328">MNHHNPVMSNHLKPHGKGHPALPEPVSAYLCRLVAAKKELTALSHCQQIVLCGNDCGVHVHEGIGVLAAAAGQTLTIKQRNCPDYPLELSFTHQGITFYQLKSAAALAAVGWGADA</sequence>
<feature type="region of interest" description="Disordered" evidence="1">
    <location>
        <begin position="1"/>
        <end position="20"/>
    </location>
</feature>
<name>A0ABY6HHT9_9FIRM</name>
<organism evidence="2 3">
    <name type="scientific">Acetobacterium wieringae</name>
    <dbReference type="NCBI Taxonomy" id="52694"/>
    <lineage>
        <taxon>Bacteria</taxon>
        <taxon>Bacillati</taxon>
        <taxon>Bacillota</taxon>
        <taxon>Clostridia</taxon>
        <taxon>Eubacteriales</taxon>
        <taxon>Eubacteriaceae</taxon>
        <taxon>Acetobacterium</taxon>
    </lineage>
</organism>
<dbReference type="EMBL" id="CP087994">
    <property type="protein sequence ID" value="UYO64100.1"/>
    <property type="molecule type" value="Genomic_DNA"/>
</dbReference>
<keyword evidence="3" id="KW-1185">Reference proteome</keyword>
<dbReference type="Proteomes" id="UP001163550">
    <property type="component" value="Chromosome"/>
</dbReference>
<evidence type="ECO:0000313" key="3">
    <source>
        <dbReference type="Proteomes" id="UP001163550"/>
    </source>
</evidence>